<dbReference type="EMBL" id="LRQV01000101">
    <property type="protein sequence ID" value="KXK59685.1"/>
    <property type="molecule type" value="Genomic_DNA"/>
</dbReference>
<accession>A0A136PML2</accession>
<dbReference type="Proteomes" id="UP000070620">
    <property type="component" value="Unassembled WGS sequence"/>
</dbReference>
<name>A0A136PML2_9ACTN</name>
<gene>
    <name evidence="1" type="ORF">AWW66_22885</name>
</gene>
<reference evidence="1 2" key="1">
    <citation type="submission" date="2016-01" db="EMBL/GenBank/DDBJ databases">
        <title>Whole genome sequence and analysis of Micromonospora rosaria DSM 803, which can produce antibacterial substance rosamicin.</title>
        <authorList>
            <person name="Yang H."/>
            <person name="He X."/>
            <person name="Zhu D."/>
        </authorList>
    </citation>
    <scope>NUCLEOTIDE SEQUENCE [LARGE SCALE GENOMIC DNA]</scope>
    <source>
        <strain evidence="1 2">DSM 803</strain>
    </source>
</reference>
<sequence>MAAGHELFVKTRTKIVDALDVYLGDLRSVELQDHPSLLLLLEDLAASRITVIASLDAAMGATPPPTQGLVREALDNAIEHARQHVTAPDECYCGEYFSLSEEQKSVALSVVK</sequence>
<protein>
    <submittedName>
        <fullName evidence="1">Uncharacterized protein</fullName>
    </submittedName>
</protein>
<comment type="caution">
    <text evidence="1">The sequence shown here is derived from an EMBL/GenBank/DDBJ whole genome shotgun (WGS) entry which is preliminary data.</text>
</comment>
<evidence type="ECO:0000313" key="1">
    <source>
        <dbReference type="EMBL" id="KXK59685.1"/>
    </source>
</evidence>
<keyword evidence="2" id="KW-1185">Reference proteome</keyword>
<evidence type="ECO:0000313" key="2">
    <source>
        <dbReference type="Proteomes" id="UP000070620"/>
    </source>
</evidence>
<organism evidence="1 2">
    <name type="scientific">Micromonospora rosaria</name>
    <dbReference type="NCBI Taxonomy" id="47874"/>
    <lineage>
        <taxon>Bacteria</taxon>
        <taxon>Bacillati</taxon>
        <taxon>Actinomycetota</taxon>
        <taxon>Actinomycetes</taxon>
        <taxon>Micromonosporales</taxon>
        <taxon>Micromonosporaceae</taxon>
        <taxon>Micromonospora</taxon>
    </lineage>
</organism>
<dbReference type="AlphaFoldDB" id="A0A136PML2"/>
<proteinExistence type="predicted"/>